<feature type="compositionally biased region" description="Polar residues" evidence="1">
    <location>
        <begin position="646"/>
        <end position="656"/>
    </location>
</feature>
<feature type="domain" description="IRS-type PTB" evidence="3">
    <location>
        <begin position="146"/>
        <end position="250"/>
    </location>
</feature>
<feature type="region of interest" description="Disordered" evidence="1">
    <location>
        <begin position="317"/>
        <end position="416"/>
    </location>
</feature>
<dbReference type="GeneID" id="110977128"/>
<protein>
    <submittedName>
        <fullName evidence="5">Docking protein 2-like</fullName>
    </submittedName>
</protein>
<dbReference type="GO" id="GO:0005737">
    <property type="term" value="C:cytoplasm"/>
    <property type="evidence" value="ECO:0007669"/>
    <property type="project" value="TreeGrafter"/>
</dbReference>
<dbReference type="Pfam" id="PF02174">
    <property type="entry name" value="IRS"/>
    <property type="match status" value="1"/>
</dbReference>
<evidence type="ECO:0000313" key="4">
    <source>
        <dbReference type="Proteomes" id="UP000694845"/>
    </source>
</evidence>
<dbReference type="GO" id="GO:0043410">
    <property type="term" value="P:positive regulation of MAPK cascade"/>
    <property type="evidence" value="ECO:0007669"/>
    <property type="project" value="TreeGrafter"/>
</dbReference>
<feature type="region of interest" description="Disordered" evidence="1">
    <location>
        <begin position="244"/>
        <end position="296"/>
    </location>
</feature>
<feature type="region of interest" description="Disordered" evidence="1">
    <location>
        <begin position="465"/>
        <end position="502"/>
    </location>
</feature>
<dbReference type="PANTHER" id="PTHR21258">
    <property type="entry name" value="DOCKING PROTEIN RELATED"/>
    <property type="match status" value="1"/>
</dbReference>
<keyword evidence="4" id="KW-1185">Reference proteome</keyword>
<dbReference type="PROSITE" id="PS51064">
    <property type="entry name" value="IRS_PTB"/>
    <property type="match status" value="1"/>
</dbReference>
<proteinExistence type="predicted"/>
<dbReference type="RefSeq" id="XP_022086667.1">
    <property type="nucleotide sequence ID" value="XM_022230975.1"/>
</dbReference>
<feature type="compositionally biased region" description="Basic and acidic residues" evidence="1">
    <location>
        <begin position="264"/>
        <end position="276"/>
    </location>
</feature>
<dbReference type="SMART" id="SM00233">
    <property type="entry name" value="PH"/>
    <property type="match status" value="1"/>
</dbReference>
<name>A0A8B7Y2B1_ACAPL</name>
<dbReference type="InterPro" id="IPR011993">
    <property type="entry name" value="PH-like_dom_sf"/>
</dbReference>
<organism evidence="4 5">
    <name type="scientific">Acanthaster planci</name>
    <name type="common">Crown-of-thorns starfish</name>
    <dbReference type="NCBI Taxonomy" id="133434"/>
    <lineage>
        <taxon>Eukaryota</taxon>
        <taxon>Metazoa</taxon>
        <taxon>Echinodermata</taxon>
        <taxon>Eleutherozoa</taxon>
        <taxon>Asterozoa</taxon>
        <taxon>Asteroidea</taxon>
        <taxon>Valvatacea</taxon>
        <taxon>Valvatida</taxon>
        <taxon>Acanthasteridae</taxon>
        <taxon>Acanthaster</taxon>
    </lineage>
</organism>
<sequence>MEIPPIKKGYLYRPQKAGLKKHWVKRWTLLYPASEAQPPRLETFDSKEAAAKEGTKPSLIILSGTCQATQTTQHRSRDFVMDLTVEEKIYVYAVDSQEELDTWLQVLGEVTAGRPGNRASIVPDLPSFSSETGEGLQENTLYDSYETMTFNIAIKPTAFSDSLNLQGNYTLQIDSVKLSLLDENTNNVLYAWPYRYLRRYGRDKTSFSMEAGRKCESGPGLIMFETKDGNDIFHNIQNFVNNISGRQQTPPVQSHQSHSPSFLREGHHPQLHESGRKPASPAKVGSKPPLVVPRAGHPAVDPVSALVTESTLFKQKLAQRKGAEDPVEEVTSTEPRKPKQYQPRGSKERPPPTQPALSKPAPPQPEPVYSEVTESLDPSASEPLPPMPEGEYSLPESSDIHLRPPMPATSDLPESSEYDVLNSTMAPRHLYDTTVEEPIMEGWRMYGRTEDNIHTENYIKGLRILEDEEPSSEPEPTKPIAKPTTVKSKPPTKPMPLPKARQIVRTTRNAQTPDTKKDPPPTMASDKTYDLVGALLPPGASTGPAAVDSMDVYDHFVRPAIIPPVPAPRKTHTGQMSQADESELYDHLQREANTGGSRMTPKPYIPKQRSFDPEDAYDVLRVDDQAAGASLGAGVLPEESQYIEANLTQPGSNPSASEMDENPYDVVVYQ</sequence>
<evidence type="ECO:0000259" key="3">
    <source>
        <dbReference type="PROSITE" id="PS51064"/>
    </source>
</evidence>
<reference evidence="5" key="1">
    <citation type="submission" date="2025-08" db="UniProtKB">
        <authorList>
            <consortium name="RefSeq"/>
        </authorList>
    </citation>
    <scope>IDENTIFICATION</scope>
</reference>
<dbReference type="SMART" id="SM00310">
    <property type="entry name" value="PTBI"/>
    <property type="match status" value="1"/>
</dbReference>
<evidence type="ECO:0000259" key="2">
    <source>
        <dbReference type="PROSITE" id="PS50003"/>
    </source>
</evidence>
<dbReference type="KEGG" id="aplc:110977128"/>
<gene>
    <name evidence="5" type="primary">LOC110977128</name>
</gene>
<accession>A0A8B7Y2B1</accession>
<dbReference type="InterPro" id="IPR002404">
    <property type="entry name" value="IRS_PTB"/>
</dbReference>
<dbReference type="PROSITE" id="PS50003">
    <property type="entry name" value="PH_DOMAIN"/>
    <property type="match status" value="1"/>
</dbReference>
<dbReference type="InterPro" id="IPR001849">
    <property type="entry name" value="PH_domain"/>
</dbReference>
<dbReference type="PANTHER" id="PTHR21258:SF62">
    <property type="entry name" value="INSULIN RECEPTOR SUBSTRATE 1"/>
    <property type="match status" value="1"/>
</dbReference>
<evidence type="ECO:0000256" key="1">
    <source>
        <dbReference type="SAM" id="MobiDB-lite"/>
    </source>
</evidence>
<dbReference type="SMART" id="SM01244">
    <property type="entry name" value="IRS"/>
    <property type="match status" value="1"/>
</dbReference>
<feature type="domain" description="PH" evidence="2">
    <location>
        <begin position="4"/>
        <end position="112"/>
    </location>
</feature>
<dbReference type="GO" id="GO:0007265">
    <property type="term" value="P:Ras protein signal transduction"/>
    <property type="evidence" value="ECO:0007669"/>
    <property type="project" value="TreeGrafter"/>
</dbReference>
<evidence type="ECO:0000313" key="5">
    <source>
        <dbReference type="RefSeq" id="XP_022086667.1"/>
    </source>
</evidence>
<dbReference type="OrthoDB" id="6020914at2759"/>
<feature type="compositionally biased region" description="Low complexity" evidence="1">
    <location>
        <begin position="247"/>
        <end position="261"/>
    </location>
</feature>
<dbReference type="SUPFAM" id="SSF50729">
    <property type="entry name" value="PH domain-like"/>
    <property type="match status" value="2"/>
</dbReference>
<dbReference type="Proteomes" id="UP000694845">
    <property type="component" value="Unplaced"/>
</dbReference>
<dbReference type="Pfam" id="PF00169">
    <property type="entry name" value="PH"/>
    <property type="match status" value="1"/>
</dbReference>
<dbReference type="Gene3D" id="2.30.29.30">
    <property type="entry name" value="Pleckstrin-homology domain (PH domain)/Phosphotyrosine-binding domain (PTB)"/>
    <property type="match status" value="2"/>
</dbReference>
<dbReference type="InterPro" id="IPR050996">
    <property type="entry name" value="Docking_Protein_DOK"/>
</dbReference>
<dbReference type="OMA" id="YAWPYRY"/>
<feature type="region of interest" description="Disordered" evidence="1">
    <location>
        <begin position="644"/>
        <end position="670"/>
    </location>
</feature>
<dbReference type="GO" id="GO:0007169">
    <property type="term" value="P:cell surface receptor protein tyrosine kinase signaling pathway"/>
    <property type="evidence" value="ECO:0007669"/>
    <property type="project" value="TreeGrafter"/>
</dbReference>
<dbReference type="AlphaFoldDB" id="A0A8B7Y2B1"/>